<dbReference type="Gene3D" id="1.10.357.10">
    <property type="entry name" value="Tetracycline Repressor, domain 2"/>
    <property type="match status" value="1"/>
</dbReference>
<dbReference type="OrthoDB" id="2356263at2"/>
<dbReference type="Pfam" id="PF00440">
    <property type="entry name" value="TetR_N"/>
    <property type="match status" value="1"/>
</dbReference>
<evidence type="ECO:0000256" key="3">
    <source>
        <dbReference type="SAM" id="MobiDB-lite"/>
    </source>
</evidence>
<dbReference type="PROSITE" id="PS50977">
    <property type="entry name" value="HTH_TETR_2"/>
    <property type="match status" value="1"/>
</dbReference>
<dbReference type="AlphaFoldDB" id="A0A316G441"/>
<dbReference type="InterPro" id="IPR036271">
    <property type="entry name" value="Tet_transcr_reg_TetR-rel_C_sf"/>
</dbReference>
<feature type="compositionally biased region" description="Basic and acidic residues" evidence="3">
    <location>
        <begin position="7"/>
        <end position="22"/>
    </location>
</feature>
<dbReference type="SUPFAM" id="SSF48498">
    <property type="entry name" value="Tetracyclin repressor-like, C-terminal domain"/>
    <property type="match status" value="1"/>
</dbReference>
<accession>A0A316G441</accession>
<name>A0A316G441_9RHOB</name>
<evidence type="ECO:0000313" key="5">
    <source>
        <dbReference type="EMBL" id="PWK54686.1"/>
    </source>
</evidence>
<dbReference type="PANTHER" id="PTHR30328:SF54">
    <property type="entry name" value="HTH-TYPE TRANSCRIPTIONAL REPRESSOR SCO4008"/>
    <property type="match status" value="1"/>
</dbReference>
<dbReference type="InterPro" id="IPR050109">
    <property type="entry name" value="HTH-type_TetR-like_transc_reg"/>
</dbReference>
<dbReference type="InterPro" id="IPR041474">
    <property type="entry name" value="NicS_C"/>
</dbReference>
<feature type="region of interest" description="Disordered" evidence="3">
    <location>
        <begin position="1"/>
        <end position="22"/>
    </location>
</feature>
<sequence>MDQALPDDARPPRPRERNPERTTRDILLAAREEFVEHGLEGARVDRIATRAGANKRLLYHYVGNKEALYARVLLDAYRDIRAGEHELNLARLAPREAMAKLVGFTFDHFAEHPWFIRLLQTENIQRAAFVKEMPDLRELHSPIIRQIREVLSAGEAEGVFRTGVDPIQLYITIAGLSYFYFSNIHTLSVVFQDDLASEAGQATRRAHAIDVVLSYLAPKVLPHK</sequence>
<dbReference type="PRINTS" id="PR00455">
    <property type="entry name" value="HTHTETR"/>
</dbReference>
<dbReference type="InterPro" id="IPR001647">
    <property type="entry name" value="HTH_TetR"/>
</dbReference>
<feature type="domain" description="HTH tetR-type" evidence="4">
    <location>
        <begin position="20"/>
        <end position="80"/>
    </location>
</feature>
<dbReference type="Pfam" id="PF17938">
    <property type="entry name" value="TetR_C_29"/>
    <property type="match status" value="1"/>
</dbReference>
<organism evidence="5 6">
    <name type="scientific">Silicimonas algicola</name>
    <dbReference type="NCBI Taxonomy" id="1826607"/>
    <lineage>
        <taxon>Bacteria</taxon>
        <taxon>Pseudomonadati</taxon>
        <taxon>Pseudomonadota</taxon>
        <taxon>Alphaproteobacteria</taxon>
        <taxon>Rhodobacterales</taxon>
        <taxon>Paracoccaceae</taxon>
    </lineage>
</organism>
<comment type="caution">
    <text evidence="5">The sequence shown here is derived from an EMBL/GenBank/DDBJ whole genome shotgun (WGS) entry which is preliminary data.</text>
</comment>
<evidence type="ECO:0000256" key="1">
    <source>
        <dbReference type="ARBA" id="ARBA00023125"/>
    </source>
</evidence>
<feature type="DNA-binding region" description="H-T-H motif" evidence="2">
    <location>
        <begin position="43"/>
        <end position="62"/>
    </location>
</feature>
<dbReference type="RefSeq" id="WP_109760787.1">
    <property type="nucleotide sequence ID" value="NZ_CP034588.1"/>
</dbReference>
<dbReference type="KEGG" id="salo:EF888_14215"/>
<dbReference type="PANTHER" id="PTHR30328">
    <property type="entry name" value="TRANSCRIPTIONAL REPRESSOR"/>
    <property type="match status" value="1"/>
</dbReference>
<evidence type="ECO:0000313" key="6">
    <source>
        <dbReference type="Proteomes" id="UP000245390"/>
    </source>
</evidence>
<keyword evidence="6" id="KW-1185">Reference proteome</keyword>
<dbReference type="GO" id="GO:0003677">
    <property type="term" value="F:DNA binding"/>
    <property type="evidence" value="ECO:0007669"/>
    <property type="project" value="UniProtKB-UniRule"/>
</dbReference>
<reference evidence="5 6" key="1">
    <citation type="submission" date="2018-05" db="EMBL/GenBank/DDBJ databases">
        <title>Genomic Encyclopedia of Type Strains, Phase IV (KMG-IV): sequencing the most valuable type-strain genomes for metagenomic binning, comparative biology and taxonomic classification.</title>
        <authorList>
            <person name="Goeker M."/>
        </authorList>
    </citation>
    <scope>NUCLEOTIDE SEQUENCE [LARGE SCALE GENOMIC DNA]</scope>
    <source>
        <strain evidence="5 6">DSM 103371</strain>
    </source>
</reference>
<proteinExistence type="predicted"/>
<dbReference type="Proteomes" id="UP000245390">
    <property type="component" value="Unassembled WGS sequence"/>
</dbReference>
<gene>
    <name evidence="5" type="ORF">C8D95_111121</name>
</gene>
<protein>
    <submittedName>
        <fullName evidence="5">TetR family transcriptional regulator</fullName>
    </submittedName>
</protein>
<dbReference type="EMBL" id="QGGV01000011">
    <property type="protein sequence ID" value="PWK54686.1"/>
    <property type="molecule type" value="Genomic_DNA"/>
</dbReference>
<dbReference type="InterPro" id="IPR009057">
    <property type="entry name" value="Homeodomain-like_sf"/>
</dbReference>
<evidence type="ECO:0000259" key="4">
    <source>
        <dbReference type="PROSITE" id="PS50977"/>
    </source>
</evidence>
<evidence type="ECO:0000256" key="2">
    <source>
        <dbReference type="PROSITE-ProRule" id="PRU00335"/>
    </source>
</evidence>
<dbReference type="SUPFAM" id="SSF46689">
    <property type="entry name" value="Homeodomain-like"/>
    <property type="match status" value="1"/>
</dbReference>
<keyword evidence="1 2" id="KW-0238">DNA-binding</keyword>